<feature type="active site" description="Nucleophile; for glutamine hydrolysis" evidence="9">
    <location>
        <position position="388"/>
    </location>
</feature>
<keyword evidence="10" id="KW-0472">Membrane</keyword>
<proteinExistence type="inferred from homology"/>
<protein>
    <recommendedName>
        <fullName evidence="9">CTP synthase</fullName>
        <ecNumber evidence="9">6.3.4.2</ecNumber>
    </recommendedName>
    <alternativeName>
        <fullName evidence="9">Cytidine 5'-triphosphate synthase</fullName>
    </alternativeName>
    <alternativeName>
        <fullName evidence="9">Cytidine triphosphate synthetase</fullName>
        <shortName evidence="9">CTP synthetase</shortName>
        <shortName evidence="9">CTPS</shortName>
    </alternativeName>
    <alternativeName>
        <fullName evidence="9">UTP--ammonia ligase</fullName>
    </alternativeName>
</protein>
<comment type="catalytic activity">
    <reaction evidence="8 9">
        <text>UTP + L-glutamine + ATP + H2O = CTP + L-glutamate + ADP + phosphate + 2 H(+)</text>
        <dbReference type="Rhea" id="RHEA:26426"/>
        <dbReference type="ChEBI" id="CHEBI:15377"/>
        <dbReference type="ChEBI" id="CHEBI:15378"/>
        <dbReference type="ChEBI" id="CHEBI:29985"/>
        <dbReference type="ChEBI" id="CHEBI:30616"/>
        <dbReference type="ChEBI" id="CHEBI:37563"/>
        <dbReference type="ChEBI" id="CHEBI:43474"/>
        <dbReference type="ChEBI" id="CHEBI:46398"/>
        <dbReference type="ChEBI" id="CHEBI:58359"/>
        <dbReference type="ChEBI" id="CHEBI:456216"/>
        <dbReference type="EC" id="6.3.4.2"/>
    </reaction>
</comment>
<dbReference type="InterPro" id="IPR017456">
    <property type="entry name" value="CTP_synthase_N"/>
</dbReference>
<evidence type="ECO:0000256" key="10">
    <source>
        <dbReference type="SAM" id="Phobius"/>
    </source>
</evidence>
<keyword evidence="5 9" id="KW-0067">ATP-binding</keyword>
<dbReference type="InterPro" id="IPR017926">
    <property type="entry name" value="GATASE"/>
</dbReference>
<dbReference type="SUPFAM" id="SSF52540">
    <property type="entry name" value="P-loop containing nucleoside triphosphate hydrolases"/>
    <property type="match status" value="1"/>
</dbReference>
<feature type="active site" evidence="9">
    <location>
        <position position="526"/>
    </location>
</feature>
<feature type="binding site" evidence="9">
    <location>
        <position position="19"/>
    </location>
    <ligand>
        <name>CTP</name>
        <dbReference type="ChEBI" id="CHEBI:37563"/>
        <note>allosteric inhibitor</note>
    </ligand>
</feature>
<evidence type="ECO:0000259" key="12">
    <source>
        <dbReference type="Pfam" id="PF06418"/>
    </source>
</evidence>
<feature type="transmembrane region" description="Helical" evidence="10">
    <location>
        <begin position="12"/>
        <end position="34"/>
    </location>
</feature>
<comment type="caution">
    <text evidence="9">Lacks conserved residue(s) required for the propagation of feature annotation.</text>
</comment>
<dbReference type="InterPro" id="IPR033828">
    <property type="entry name" value="GATase1_CTP_Synthase"/>
</dbReference>
<dbReference type="RefSeq" id="WP_386712385.1">
    <property type="nucleotide sequence ID" value="NZ_JBHRYF010000014.1"/>
</dbReference>
<evidence type="ECO:0000256" key="9">
    <source>
        <dbReference type="HAMAP-Rule" id="MF_01227"/>
    </source>
</evidence>
<comment type="caution">
    <text evidence="13">The sequence shown here is derived from an EMBL/GenBank/DDBJ whole genome shotgun (WGS) entry which is preliminary data.</text>
</comment>
<comment type="catalytic activity">
    <reaction evidence="9">
        <text>L-glutamine + H2O = L-glutamate + NH4(+)</text>
        <dbReference type="Rhea" id="RHEA:15889"/>
        <dbReference type="ChEBI" id="CHEBI:15377"/>
        <dbReference type="ChEBI" id="CHEBI:28938"/>
        <dbReference type="ChEBI" id="CHEBI:29985"/>
        <dbReference type="ChEBI" id="CHEBI:58359"/>
    </reaction>
</comment>
<keyword evidence="7 9" id="KW-0665">Pyrimidine biosynthesis</keyword>
<dbReference type="CDD" id="cd01746">
    <property type="entry name" value="GATase1_CTP_Synthase"/>
    <property type="match status" value="1"/>
</dbReference>
<feature type="binding site" evidence="9">
    <location>
        <position position="479"/>
    </location>
    <ligand>
        <name>L-glutamine</name>
        <dbReference type="ChEBI" id="CHEBI:58359"/>
    </ligand>
</feature>
<organism evidence="13 14">
    <name type="scientific">Luteimonas notoginsengisoli</name>
    <dbReference type="NCBI Taxonomy" id="1578200"/>
    <lineage>
        <taxon>Bacteria</taxon>
        <taxon>Pseudomonadati</taxon>
        <taxon>Pseudomonadota</taxon>
        <taxon>Gammaproteobacteria</taxon>
        <taxon>Lysobacterales</taxon>
        <taxon>Lysobacteraceae</taxon>
        <taxon>Luteimonas</taxon>
    </lineage>
</organism>
<dbReference type="Gene3D" id="3.40.50.300">
    <property type="entry name" value="P-loop containing nucleotide triphosphate hydrolases"/>
    <property type="match status" value="1"/>
</dbReference>
<gene>
    <name evidence="9" type="primary">pyrG</name>
    <name evidence="13" type="ORF">ACFOM9_14505</name>
</gene>
<evidence type="ECO:0000256" key="3">
    <source>
        <dbReference type="ARBA" id="ARBA00022598"/>
    </source>
</evidence>
<evidence type="ECO:0000256" key="7">
    <source>
        <dbReference type="ARBA" id="ARBA00022975"/>
    </source>
</evidence>
<keyword evidence="10" id="KW-1133">Transmembrane helix</keyword>
<comment type="similarity">
    <text evidence="2 9">Belongs to the CTP synthase family.</text>
</comment>
<name>A0ABV7UWH3_9GAMM</name>
<feature type="binding site" evidence="9">
    <location>
        <position position="361"/>
    </location>
    <ligand>
        <name>L-glutamine</name>
        <dbReference type="ChEBI" id="CHEBI:58359"/>
    </ligand>
</feature>
<dbReference type="EMBL" id="JBHRYF010000014">
    <property type="protein sequence ID" value="MFC3661271.1"/>
    <property type="molecule type" value="Genomic_DNA"/>
</dbReference>
<dbReference type="SUPFAM" id="SSF52317">
    <property type="entry name" value="Class I glutamine amidotransferase-like"/>
    <property type="match status" value="1"/>
</dbReference>
<comment type="miscellaneous">
    <text evidence="9">CTPSs have evolved a hybrid strategy for distinguishing between UTP and CTP. The overlapping regions of the product feedback inhibitory and substrate sites recognize a common feature in both compounds, the triphosphate moiety. To differentiate isosteric substrate and product pyrimidine rings, an additional pocket far from the expected kinase/ligase catalytic site, specifically recognizes the cytosine and ribose portions of the product inhibitor.</text>
</comment>
<dbReference type="InterPro" id="IPR029062">
    <property type="entry name" value="Class_I_gatase-like"/>
</dbReference>
<feature type="binding site" evidence="9">
    <location>
        <position position="77"/>
    </location>
    <ligand>
        <name>Mg(2+)</name>
        <dbReference type="ChEBI" id="CHEBI:18420"/>
    </ligand>
</feature>
<dbReference type="InterPro" id="IPR004468">
    <property type="entry name" value="CTP_synthase"/>
</dbReference>
<dbReference type="PROSITE" id="PS51273">
    <property type="entry name" value="GATASE_TYPE_1"/>
    <property type="match status" value="1"/>
</dbReference>
<reference evidence="14" key="1">
    <citation type="journal article" date="2019" name="Int. J. Syst. Evol. Microbiol.">
        <title>The Global Catalogue of Microorganisms (GCM) 10K type strain sequencing project: providing services to taxonomists for standard genome sequencing and annotation.</title>
        <authorList>
            <consortium name="The Broad Institute Genomics Platform"/>
            <consortium name="The Broad Institute Genome Sequencing Center for Infectious Disease"/>
            <person name="Wu L."/>
            <person name="Ma J."/>
        </authorList>
    </citation>
    <scope>NUCLEOTIDE SEQUENCE [LARGE SCALE GENOMIC DNA]</scope>
    <source>
        <strain evidence="14">KCTC 42211</strain>
    </source>
</reference>
<feature type="binding site" evidence="9">
    <location>
        <position position="228"/>
    </location>
    <ligand>
        <name>CTP</name>
        <dbReference type="ChEBI" id="CHEBI:37563"/>
        <note>allosteric inhibitor</note>
    </ligand>
</feature>
<feature type="binding site" evidence="9">
    <location>
        <position position="228"/>
    </location>
    <ligand>
        <name>UTP</name>
        <dbReference type="ChEBI" id="CHEBI:46398"/>
    </ligand>
</feature>
<evidence type="ECO:0000256" key="6">
    <source>
        <dbReference type="ARBA" id="ARBA00022962"/>
    </source>
</evidence>
<dbReference type="NCBIfam" id="TIGR00337">
    <property type="entry name" value="PyrG"/>
    <property type="match status" value="1"/>
</dbReference>
<feature type="active site" evidence="9">
    <location>
        <position position="524"/>
    </location>
</feature>
<dbReference type="PANTHER" id="PTHR11550">
    <property type="entry name" value="CTP SYNTHASE"/>
    <property type="match status" value="1"/>
</dbReference>
<accession>A0ABV7UWH3</accession>
<comment type="pathway">
    <text evidence="1 9">Pyrimidine metabolism; CTP biosynthesis via de novo pathway; CTP from UDP: step 2/2.</text>
</comment>
<evidence type="ECO:0000259" key="11">
    <source>
        <dbReference type="Pfam" id="PF00117"/>
    </source>
</evidence>
<evidence type="ECO:0000256" key="2">
    <source>
        <dbReference type="ARBA" id="ARBA00007533"/>
    </source>
</evidence>
<dbReference type="PANTHER" id="PTHR11550:SF0">
    <property type="entry name" value="CTP SYNTHASE-RELATED"/>
    <property type="match status" value="1"/>
</dbReference>
<keyword evidence="4 9" id="KW-0547">Nucleotide-binding</keyword>
<dbReference type="Gene3D" id="3.40.50.880">
    <property type="match status" value="1"/>
</dbReference>
<evidence type="ECO:0000313" key="14">
    <source>
        <dbReference type="Proteomes" id="UP001595724"/>
    </source>
</evidence>
<evidence type="ECO:0000256" key="5">
    <source>
        <dbReference type="ARBA" id="ARBA00022840"/>
    </source>
</evidence>
<keyword evidence="14" id="KW-1185">Reference proteome</keyword>
<feature type="binding site" evidence="9">
    <location>
        <position position="145"/>
    </location>
    <ligand>
        <name>Mg(2+)</name>
        <dbReference type="ChEBI" id="CHEBI:18420"/>
    </ligand>
</feature>
<feature type="binding site" evidence="9">
    <location>
        <begin position="389"/>
        <end position="392"/>
    </location>
    <ligand>
        <name>L-glutamine</name>
        <dbReference type="ChEBI" id="CHEBI:58359"/>
    </ligand>
</feature>
<feature type="binding site" evidence="9">
    <location>
        <begin position="192"/>
        <end position="197"/>
    </location>
    <ligand>
        <name>UTP</name>
        <dbReference type="ChEBI" id="CHEBI:46398"/>
    </ligand>
</feature>
<keyword evidence="6 9" id="KW-0315">Glutamine amidotransferase</keyword>
<keyword evidence="3 9" id="KW-0436">Ligase</keyword>
<feature type="binding site" evidence="9">
    <location>
        <position position="412"/>
    </location>
    <ligand>
        <name>L-glutamine</name>
        <dbReference type="ChEBI" id="CHEBI:58359"/>
    </ligand>
</feature>
<keyword evidence="9" id="KW-0460">Magnesium</keyword>
<comment type="subunit">
    <text evidence="9">Homotetramer.</text>
</comment>
<sequence>MTSPGSVTPLVFVTGGVVSSLGKGIAAASLAAILEARGLRVTMMKLDPYINVDPGTMSPFQHGEVYVTDDGAETDLDLGHYERFVNTRLSGKNSITTGKIYENVIRKERAGDYLGATVQVIPHITDEIKRCIDTATNGFDVALVEIGGTVGDIESLPFLEAIRQIRTERGPEKALFMHLTLVPYIAAAGELKTKPTQHSVKELRSIGIQPDVLLCRSEQPLPDSERRKIASFTNVSEKAVISVMDQDNIHKIPMWLHAQGLDQVVTERLRLDDRAAKSADLSEWLAVVEAAEYPIDEVTIGIVGKYVDHKDAYKSVGEALKHGGIRQRTRVNLKWIESQDIERDGADKVLAGLDGLLVPGGFGDRGFEGKVLTSQYAREHGIPYFGICYGMQAAVVDIARNLAGLDDANSTENDKRTPHAVIGLITEWRTQSGEIERRSEDSDLGGTMRLGLQEQRLKPGSKAREIYGKDVVAERHRHRYEFNNRYRSQLEEAGLVVSAKSMDDLLVEMVELPNHPWFIACQAHPEFLSTPRHGHPLFIGFIRAAREHKAGGKLLKEASA</sequence>
<comment type="catalytic activity">
    <reaction evidence="9">
        <text>UTP + NH4(+) + ATP = CTP + ADP + phosphate + 2 H(+)</text>
        <dbReference type="Rhea" id="RHEA:16597"/>
        <dbReference type="ChEBI" id="CHEBI:15378"/>
        <dbReference type="ChEBI" id="CHEBI:28938"/>
        <dbReference type="ChEBI" id="CHEBI:30616"/>
        <dbReference type="ChEBI" id="CHEBI:37563"/>
        <dbReference type="ChEBI" id="CHEBI:43474"/>
        <dbReference type="ChEBI" id="CHEBI:46398"/>
        <dbReference type="ChEBI" id="CHEBI:456216"/>
    </reaction>
</comment>
<evidence type="ECO:0000256" key="8">
    <source>
        <dbReference type="ARBA" id="ARBA00047781"/>
    </source>
</evidence>
<feature type="binding site" evidence="9">
    <location>
        <begin position="20"/>
        <end position="25"/>
    </location>
    <ligand>
        <name>ATP</name>
        <dbReference type="ChEBI" id="CHEBI:30616"/>
    </ligand>
</feature>
<dbReference type="Proteomes" id="UP001595724">
    <property type="component" value="Unassembled WGS sequence"/>
</dbReference>
<feature type="binding site" evidence="9">
    <location>
        <begin position="152"/>
        <end position="154"/>
    </location>
    <ligand>
        <name>CTP</name>
        <dbReference type="ChEBI" id="CHEBI:37563"/>
        <note>allosteric inhibitor</note>
    </ligand>
</feature>
<comment type="activity regulation">
    <text evidence="9">Allosterically activated by GTP, when glutamine is the substrate; GTP has no effect on the reaction when ammonia is the substrate. The allosteric effector GTP functions by stabilizing the protein conformation that binds the tetrahedral intermediate(s) formed during glutamine hydrolysis. Inhibited by the product CTP, via allosteric rather than competitive inhibition.</text>
</comment>
<feature type="binding site" evidence="9">
    <location>
        <begin position="192"/>
        <end position="197"/>
    </location>
    <ligand>
        <name>CTP</name>
        <dbReference type="ChEBI" id="CHEBI:37563"/>
        <note>allosteric inhibitor</note>
    </ligand>
</feature>
<feature type="binding site" evidence="9">
    <location>
        <position position="19"/>
    </location>
    <ligand>
        <name>UTP</name>
        <dbReference type="ChEBI" id="CHEBI:46398"/>
    </ligand>
</feature>
<dbReference type="GO" id="GO:0003883">
    <property type="term" value="F:CTP synthase activity"/>
    <property type="evidence" value="ECO:0007669"/>
    <property type="project" value="UniProtKB-EC"/>
</dbReference>
<feature type="binding site" evidence="9">
    <location>
        <position position="77"/>
    </location>
    <ligand>
        <name>ATP</name>
        <dbReference type="ChEBI" id="CHEBI:30616"/>
    </ligand>
</feature>
<feature type="region of interest" description="Amidoligase domain" evidence="9">
    <location>
        <begin position="1"/>
        <end position="271"/>
    </location>
</feature>
<keyword evidence="9" id="KW-0479">Metal-binding</keyword>
<feature type="domain" description="CTP synthase N-terminal" evidence="12">
    <location>
        <begin position="11"/>
        <end position="271"/>
    </location>
</feature>
<dbReference type="Pfam" id="PF06418">
    <property type="entry name" value="CTP_synth_N"/>
    <property type="match status" value="1"/>
</dbReference>
<evidence type="ECO:0000256" key="4">
    <source>
        <dbReference type="ARBA" id="ARBA00022741"/>
    </source>
</evidence>
<dbReference type="Pfam" id="PF00117">
    <property type="entry name" value="GATase"/>
    <property type="match status" value="1"/>
</dbReference>
<evidence type="ECO:0000313" key="13">
    <source>
        <dbReference type="EMBL" id="MFC3661271.1"/>
    </source>
</evidence>
<comment type="function">
    <text evidence="9">Catalyzes the ATP-dependent amination of UTP to CTP with either L-glutamine or ammonia as the source of nitrogen. Regulates intracellular CTP levels through interactions with the four ribonucleotide triphosphates.</text>
</comment>
<feature type="domain" description="Glutamine amidotransferase" evidence="11">
    <location>
        <begin position="310"/>
        <end position="543"/>
    </location>
</feature>
<dbReference type="EC" id="6.3.4.2" evidence="9"/>
<evidence type="ECO:0000256" key="1">
    <source>
        <dbReference type="ARBA" id="ARBA00005171"/>
    </source>
</evidence>
<dbReference type="CDD" id="cd03113">
    <property type="entry name" value="CTPS_N"/>
    <property type="match status" value="1"/>
</dbReference>
<dbReference type="NCBIfam" id="NF003792">
    <property type="entry name" value="PRK05380.1"/>
    <property type="match status" value="1"/>
</dbReference>
<keyword evidence="10" id="KW-0812">Transmembrane</keyword>
<dbReference type="InterPro" id="IPR027417">
    <property type="entry name" value="P-loop_NTPase"/>
</dbReference>
<dbReference type="HAMAP" id="MF_01227">
    <property type="entry name" value="PyrG"/>
    <property type="match status" value="1"/>
</dbReference>